<dbReference type="SUPFAM" id="SSF55781">
    <property type="entry name" value="GAF domain-like"/>
    <property type="match status" value="1"/>
</dbReference>
<evidence type="ECO:0000259" key="2">
    <source>
        <dbReference type="SMART" id="SM00331"/>
    </source>
</evidence>
<dbReference type="RefSeq" id="WP_230842743.1">
    <property type="nucleotide sequence ID" value="NZ_CP063845.1"/>
</dbReference>
<dbReference type="InterPro" id="IPR052016">
    <property type="entry name" value="Bact_Sigma-Reg"/>
</dbReference>
<proteinExistence type="predicted"/>
<dbReference type="PANTHER" id="PTHR43156:SF2">
    <property type="entry name" value="STAGE II SPORULATION PROTEIN E"/>
    <property type="match status" value="1"/>
</dbReference>
<dbReference type="Gene3D" id="3.60.40.10">
    <property type="entry name" value="PPM-type phosphatase domain"/>
    <property type="match status" value="1"/>
</dbReference>
<dbReference type="InterPro" id="IPR029016">
    <property type="entry name" value="GAF-like_dom_sf"/>
</dbReference>
<name>A0ABY3PPD8_9CYAN</name>
<dbReference type="Pfam" id="PF07228">
    <property type="entry name" value="SpoIIE"/>
    <property type="match status" value="1"/>
</dbReference>
<evidence type="ECO:0000313" key="4">
    <source>
        <dbReference type="Proteomes" id="UP001054846"/>
    </source>
</evidence>
<dbReference type="Proteomes" id="UP001054846">
    <property type="component" value="Chromosome"/>
</dbReference>
<dbReference type="InterPro" id="IPR036457">
    <property type="entry name" value="PPM-type-like_dom_sf"/>
</dbReference>
<dbReference type="EMBL" id="CP063845">
    <property type="protein sequence ID" value="UFP95517.1"/>
    <property type="molecule type" value="Genomic_DNA"/>
</dbReference>
<gene>
    <name evidence="3" type="ORF">ISF26_04515</name>
</gene>
<dbReference type="InterPro" id="IPR001932">
    <property type="entry name" value="PPM-type_phosphatase-like_dom"/>
</dbReference>
<feature type="domain" description="PPM-type phosphatase" evidence="2">
    <location>
        <begin position="211"/>
        <end position="432"/>
    </location>
</feature>
<organism evidence="3 4">
    <name type="scientific">Gloeobacter morelensis MG652769</name>
    <dbReference type="NCBI Taxonomy" id="2781736"/>
    <lineage>
        <taxon>Bacteria</taxon>
        <taxon>Bacillati</taxon>
        <taxon>Cyanobacteriota</taxon>
        <taxon>Cyanophyceae</taxon>
        <taxon>Gloeobacterales</taxon>
        <taxon>Gloeobacteraceae</taxon>
        <taxon>Gloeobacter</taxon>
        <taxon>Gloeobacter morelensis</taxon>
    </lineage>
</organism>
<sequence length="433" mass="48374">MSTSPLPKFPAESGQSPPALTLMDLASQLNREQRKIQDLLSSLGFALRSLSNLNQLLELIPLMAARVTDAEAGAVVLFAEDSQPGLVKLYCPDTKWQPALETILDGLRHLSAEQAAAEERLGNDPWVVSHSTSILVKSALRGRLYVFSRAANYQWTEGRQKLLRLVADQTAVAVENDSLNKELQRKEKLDRELEIGSEIQAQLLPRSCPRINGITLAARCQSADKVGGDYYDFIPITNTNRWGIVIGDVMGKGVPAGLLMTMTRGMLRAEVLRQDPPALILQHLNHVMFTDLENSNRFVTLFYSEYDPNTRTLHYSNAAHIPPIYWNASAGETYLLDNPGMLIGLDPESHYQQSSLQLHPGDAVIYYTDGFTEAADRNNNRFGEQGLNQAVRWAVTHYESPEQILEYLYEQLRQFCPSGRCGDDMTLIVLKAQ</sequence>
<dbReference type="Gene3D" id="3.30.450.40">
    <property type="match status" value="1"/>
</dbReference>
<evidence type="ECO:0000256" key="1">
    <source>
        <dbReference type="ARBA" id="ARBA00022801"/>
    </source>
</evidence>
<dbReference type="SMART" id="SM00331">
    <property type="entry name" value="PP2C_SIG"/>
    <property type="match status" value="1"/>
</dbReference>
<keyword evidence="1" id="KW-0378">Hydrolase</keyword>
<dbReference type="SUPFAM" id="SSF81606">
    <property type="entry name" value="PP2C-like"/>
    <property type="match status" value="1"/>
</dbReference>
<dbReference type="PANTHER" id="PTHR43156">
    <property type="entry name" value="STAGE II SPORULATION PROTEIN E-RELATED"/>
    <property type="match status" value="1"/>
</dbReference>
<keyword evidence="4" id="KW-1185">Reference proteome</keyword>
<protein>
    <submittedName>
        <fullName evidence="3">SpoIIE family protein phosphatase</fullName>
    </submittedName>
</protein>
<accession>A0ABY3PPD8</accession>
<reference evidence="3 4" key="1">
    <citation type="journal article" date="2021" name="Genome Biol. Evol.">
        <title>Complete Genome Sequencing of a Novel Gloeobacter Species from a Waterfall Cave in Mexico.</title>
        <authorList>
            <person name="Saw J.H."/>
            <person name="Cardona T."/>
            <person name="Montejano G."/>
        </authorList>
    </citation>
    <scope>NUCLEOTIDE SEQUENCE [LARGE SCALE GENOMIC DNA]</scope>
    <source>
        <strain evidence="3">MG652769</strain>
    </source>
</reference>
<evidence type="ECO:0000313" key="3">
    <source>
        <dbReference type="EMBL" id="UFP95517.1"/>
    </source>
</evidence>